<keyword evidence="3" id="KW-1185">Reference proteome</keyword>
<comment type="caution">
    <text evidence="2">The sequence shown here is derived from an EMBL/GenBank/DDBJ whole genome shotgun (WGS) entry which is preliminary data.</text>
</comment>
<gene>
    <name evidence="2" type="ORF">GCM10010430_27950</name>
</gene>
<accession>A0ABP5QXU4</accession>
<name>A0ABP5QXU4_9ACTN</name>
<protein>
    <submittedName>
        <fullName evidence="2">Uncharacterized protein</fullName>
    </submittedName>
</protein>
<dbReference type="Proteomes" id="UP001500305">
    <property type="component" value="Unassembled WGS sequence"/>
</dbReference>
<sequence length="58" mass="6477">MRFTITPYDDHGAPASRQTVDLPALQALLTEAATTGRRLHIRPQPREDRPSAIGQEPR</sequence>
<evidence type="ECO:0000313" key="2">
    <source>
        <dbReference type="EMBL" id="GAA2244548.1"/>
    </source>
</evidence>
<feature type="region of interest" description="Disordered" evidence="1">
    <location>
        <begin position="34"/>
        <end position="58"/>
    </location>
</feature>
<evidence type="ECO:0000313" key="3">
    <source>
        <dbReference type="Proteomes" id="UP001500305"/>
    </source>
</evidence>
<dbReference type="EMBL" id="BAAATR010000010">
    <property type="protein sequence ID" value="GAA2244548.1"/>
    <property type="molecule type" value="Genomic_DNA"/>
</dbReference>
<organism evidence="2 3">
    <name type="scientific">Kitasatospora cystarginea</name>
    <dbReference type="NCBI Taxonomy" id="58350"/>
    <lineage>
        <taxon>Bacteria</taxon>
        <taxon>Bacillati</taxon>
        <taxon>Actinomycetota</taxon>
        <taxon>Actinomycetes</taxon>
        <taxon>Kitasatosporales</taxon>
        <taxon>Streptomycetaceae</taxon>
        <taxon>Kitasatospora</taxon>
    </lineage>
</organism>
<reference evidence="3" key="1">
    <citation type="journal article" date="2019" name="Int. J. Syst. Evol. Microbiol.">
        <title>The Global Catalogue of Microorganisms (GCM) 10K type strain sequencing project: providing services to taxonomists for standard genome sequencing and annotation.</title>
        <authorList>
            <consortium name="The Broad Institute Genomics Platform"/>
            <consortium name="The Broad Institute Genome Sequencing Center for Infectious Disease"/>
            <person name="Wu L."/>
            <person name="Ma J."/>
        </authorList>
    </citation>
    <scope>NUCLEOTIDE SEQUENCE [LARGE SCALE GENOMIC DNA]</scope>
    <source>
        <strain evidence="3">JCM 7356</strain>
    </source>
</reference>
<dbReference type="RefSeq" id="WP_344636662.1">
    <property type="nucleotide sequence ID" value="NZ_BAAATR010000010.1"/>
</dbReference>
<proteinExistence type="predicted"/>
<evidence type="ECO:0000256" key="1">
    <source>
        <dbReference type="SAM" id="MobiDB-lite"/>
    </source>
</evidence>